<dbReference type="EMBL" id="CAUOFW020000702">
    <property type="protein sequence ID" value="CAK9135295.1"/>
    <property type="molecule type" value="Genomic_DNA"/>
</dbReference>
<organism evidence="4 5">
    <name type="scientific">Ilex paraguariensis</name>
    <name type="common">yerba mate</name>
    <dbReference type="NCBI Taxonomy" id="185542"/>
    <lineage>
        <taxon>Eukaryota</taxon>
        <taxon>Viridiplantae</taxon>
        <taxon>Streptophyta</taxon>
        <taxon>Embryophyta</taxon>
        <taxon>Tracheophyta</taxon>
        <taxon>Spermatophyta</taxon>
        <taxon>Magnoliopsida</taxon>
        <taxon>eudicotyledons</taxon>
        <taxon>Gunneridae</taxon>
        <taxon>Pentapetalae</taxon>
        <taxon>asterids</taxon>
        <taxon>campanulids</taxon>
        <taxon>Aquifoliales</taxon>
        <taxon>Aquifoliaceae</taxon>
        <taxon>Ilex</taxon>
    </lineage>
</organism>
<dbReference type="Proteomes" id="UP001642360">
    <property type="component" value="Unassembled WGS sequence"/>
</dbReference>
<dbReference type="Gene3D" id="3.40.50.720">
    <property type="entry name" value="NAD(P)-binding Rossmann-like Domain"/>
    <property type="match status" value="1"/>
</dbReference>
<evidence type="ECO:0000259" key="2">
    <source>
        <dbReference type="Pfam" id="PF01408"/>
    </source>
</evidence>
<keyword evidence="5" id="KW-1185">Reference proteome</keyword>
<feature type="domain" description="GFO/IDH/MocA-like oxidoreductase" evidence="3">
    <location>
        <begin position="154"/>
        <end position="274"/>
    </location>
</feature>
<comment type="caution">
    <text evidence="4">The sequence shown here is derived from an EMBL/GenBank/DDBJ whole genome shotgun (WGS) entry which is preliminary data.</text>
</comment>
<accession>A0ABC8QS08</accession>
<dbReference type="Gene3D" id="3.30.360.10">
    <property type="entry name" value="Dihydrodipicolinate Reductase, domain 2"/>
    <property type="match status" value="1"/>
</dbReference>
<name>A0ABC8QS08_9AQUA</name>
<dbReference type="PANTHER" id="PTHR46368:SF5">
    <property type="entry name" value="NAD(P)-BINDING ROSSMANN-FOLD SUPERFAMILY PROTEIN"/>
    <property type="match status" value="1"/>
</dbReference>
<gene>
    <name evidence="4" type="ORF">ILEXP_LOCUS2236</name>
</gene>
<evidence type="ECO:0000259" key="3">
    <source>
        <dbReference type="Pfam" id="PF22725"/>
    </source>
</evidence>
<dbReference type="Pfam" id="PF22725">
    <property type="entry name" value="GFO_IDH_MocA_C3"/>
    <property type="match status" value="1"/>
</dbReference>
<dbReference type="PANTHER" id="PTHR46368">
    <property type="match status" value="1"/>
</dbReference>
<dbReference type="SUPFAM" id="SSF51735">
    <property type="entry name" value="NAD(P)-binding Rossmann-fold domains"/>
    <property type="match status" value="1"/>
</dbReference>
<sequence>MHSHPLRQSKKQRKTMADNNPIRFGIMGCAEIARKVSRAIHLAPDSILYAIASRSIQKAKQFAVKNGLSETVKVYGSYDELLDDPCVDAVYMPLPTSLHVQWAVMAAEKKKHLMLEKPTALDVGQLDRILEACSVNGVQFMDASMWYHHPRTAKIKELLSDSKTFGQIRVIHSSSSFLGTPEFLEKRVKPDLNALGALGDAGWYCIGAIMWAKNYQLPTTVTALPAIARNTTGVILSCNASLHWDKEQTTATFYCSFLSNESMDLAISGSNGSLNLEDFIIPFTETSASFEFTSGAKFLDLHIGWNVKSKRVQVTSELPQEAMMVQDFVELVKGIKHSGCKPDGKWPEISRVTQLVMDAVNNSIDLGFKPVTM</sequence>
<comment type="similarity">
    <text evidence="1">Belongs to the Gfo/Idh/MocA family.</text>
</comment>
<dbReference type="InterPro" id="IPR036291">
    <property type="entry name" value="NAD(P)-bd_dom_sf"/>
</dbReference>
<reference evidence="4 5" key="1">
    <citation type="submission" date="2024-02" db="EMBL/GenBank/DDBJ databases">
        <authorList>
            <person name="Vignale AGUSTIN F."/>
            <person name="Sosa J E."/>
            <person name="Modenutti C."/>
        </authorList>
    </citation>
    <scope>NUCLEOTIDE SEQUENCE [LARGE SCALE GENOMIC DNA]</scope>
</reference>
<evidence type="ECO:0008006" key="6">
    <source>
        <dbReference type="Google" id="ProtNLM"/>
    </source>
</evidence>
<evidence type="ECO:0000313" key="5">
    <source>
        <dbReference type="Proteomes" id="UP001642360"/>
    </source>
</evidence>
<dbReference type="AlphaFoldDB" id="A0ABC8QS08"/>
<protein>
    <recommendedName>
        <fullName evidence="6">Gfo/Idh/MocA-like oxidoreductase N-terminal domain-containing protein</fullName>
    </recommendedName>
</protein>
<dbReference type="SUPFAM" id="SSF55347">
    <property type="entry name" value="Glyceraldehyde-3-phosphate dehydrogenase-like, C-terminal domain"/>
    <property type="match status" value="1"/>
</dbReference>
<evidence type="ECO:0000256" key="1">
    <source>
        <dbReference type="ARBA" id="ARBA00010928"/>
    </source>
</evidence>
<dbReference type="Pfam" id="PF01408">
    <property type="entry name" value="GFO_IDH_MocA"/>
    <property type="match status" value="1"/>
</dbReference>
<proteinExistence type="inferred from homology"/>
<feature type="domain" description="Gfo/Idh/MocA-like oxidoreductase N-terminal" evidence="2">
    <location>
        <begin position="22"/>
        <end position="141"/>
    </location>
</feature>
<evidence type="ECO:0000313" key="4">
    <source>
        <dbReference type="EMBL" id="CAK9135295.1"/>
    </source>
</evidence>
<dbReference type="InterPro" id="IPR000683">
    <property type="entry name" value="Gfo/Idh/MocA-like_OxRdtase_N"/>
</dbReference>
<dbReference type="InterPro" id="IPR055170">
    <property type="entry name" value="GFO_IDH_MocA-like_dom"/>
</dbReference>